<dbReference type="PANTHER" id="PTHR42801">
    <property type="entry name" value="THIOREDOXIN-DEPENDENT PEROXIDE REDUCTASE"/>
    <property type="match status" value="1"/>
</dbReference>
<keyword evidence="5" id="KW-0560">Oxidoreductase</keyword>
<evidence type="ECO:0000256" key="1">
    <source>
        <dbReference type="ARBA" id="ARBA00003330"/>
    </source>
</evidence>
<reference evidence="14" key="1">
    <citation type="submission" date="2018-10" db="EMBL/GenBank/DDBJ databases">
        <authorList>
            <person name="Peiro R."/>
            <person name="Begona"/>
            <person name="Cbmso G."/>
            <person name="Lopez M."/>
            <person name="Gonzalez S."/>
            <person name="Sacristan E."/>
            <person name="Castillo E."/>
        </authorList>
    </citation>
    <scope>NUCLEOTIDE SEQUENCE [LARGE SCALE GENOMIC DNA]</scope>
</reference>
<gene>
    <name evidence="13" type="ORF">RHODGE_RHODGE_01334</name>
</gene>
<dbReference type="GO" id="GO:0045454">
    <property type="term" value="P:cell redox homeostasis"/>
    <property type="evidence" value="ECO:0007669"/>
    <property type="project" value="TreeGrafter"/>
</dbReference>
<feature type="domain" description="Thioredoxin" evidence="12">
    <location>
        <begin position="88"/>
        <end position="239"/>
    </location>
</feature>
<evidence type="ECO:0000256" key="2">
    <source>
        <dbReference type="ARBA" id="ARBA00013017"/>
    </source>
</evidence>
<proteinExistence type="inferred from homology"/>
<dbReference type="AlphaFoldDB" id="A0A3S4DC81"/>
<dbReference type="InterPro" id="IPR050924">
    <property type="entry name" value="Peroxiredoxin_BCP/PrxQ"/>
</dbReference>
<evidence type="ECO:0000313" key="14">
    <source>
        <dbReference type="Proteomes" id="UP000289200"/>
    </source>
</evidence>
<dbReference type="Pfam" id="PF00578">
    <property type="entry name" value="AhpC-TSA"/>
    <property type="match status" value="1"/>
</dbReference>
<dbReference type="GO" id="GO:0005737">
    <property type="term" value="C:cytoplasm"/>
    <property type="evidence" value="ECO:0007669"/>
    <property type="project" value="TreeGrafter"/>
</dbReference>
<keyword evidence="6" id="KW-1015">Disulfide bond</keyword>
<keyword evidence="3" id="KW-0575">Peroxidase</keyword>
<dbReference type="InterPro" id="IPR000866">
    <property type="entry name" value="AhpC/TSA"/>
</dbReference>
<dbReference type="EC" id="1.11.1.24" evidence="2"/>
<dbReference type="InterPro" id="IPR013766">
    <property type="entry name" value="Thioredoxin_domain"/>
</dbReference>
<evidence type="ECO:0000256" key="5">
    <source>
        <dbReference type="ARBA" id="ARBA00023002"/>
    </source>
</evidence>
<dbReference type="Gene3D" id="3.40.30.10">
    <property type="entry name" value="Glutaredoxin"/>
    <property type="match status" value="1"/>
</dbReference>
<comment type="function">
    <text evidence="1">Thiol-specific peroxidase that catalyzes the reduction of hydrogen peroxide and organic hydroperoxides to water and alcohols, respectively. Plays a role in cell protection against oxidative stress by detoxifying peroxides and as sensor of hydrogen peroxide-mediated signaling events.</text>
</comment>
<dbReference type="EMBL" id="UWOC01000111">
    <property type="protein sequence ID" value="VCU06687.1"/>
    <property type="molecule type" value="Genomic_DNA"/>
</dbReference>
<comment type="caution">
    <text evidence="13">The sequence shown here is derived from an EMBL/GenBank/DDBJ whole genome shotgun (WGS) entry which is preliminary data.</text>
</comment>
<evidence type="ECO:0000259" key="12">
    <source>
        <dbReference type="PROSITE" id="PS51352"/>
    </source>
</evidence>
<dbReference type="InterPro" id="IPR036249">
    <property type="entry name" value="Thioredoxin-like_sf"/>
</dbReference>
<dbReference type="GO" id="GO:0034599">
    <property type="term" value="P:cellular response to oxidative stress"/>
    <property type="evidence" value="ECO:0007669"/>
    <property type="project" value="TreeGrafter"/>
</dbReference>
<dbReference type="PANTHER" id="PTHR42801:SF22">
    <property type="entry name" value="PEROXIREDOXIN SLL0755-RELATED"/>
    <property type="match status" value="1"/>
</dbReference>
<sequence length="243" mass="26969">MDSHAGPLNVRPSRIEQLEADFASLAPQLPDSAERKALSVLHGMVQELWRIQVSGNARQVRSGPTIDDIVDLHEHAPPMEGDAVNTPLAVGEPAPDFALPDANGRTIRLSDYRGRRVVLAFYPLDWSPGCSRQLDLYQHELDEFRKRGAEVMGISVDSLYSHGAWATVRGLTFPLLADFNPKGDVARRYKVWREADGFSERALYIVDESGIIRHAQVSPKLQHVPDIYELLNALDQLATAKAA</sequence>
<keyword evidence="7" id="KW-0676">Redox-active center</keyword>
<evidence type="ECO:0000256" key="7">
    <source>
        <dbReference type="ARBA" id="ARBA00023284"/>
    </source>
</evidence>
<evidence type="ECO:0000313" key="13">
    <source>
        <dbReference type="EMBL" id="VCU06687.1"/>
    </source>
</evidence>
<dbReference type="Proteomes" id="UP000289200">
    <property type="component" value="Unassembled WGS sequence"/>
</dbReference>
<dbReference type="RefSeq" id="WP_129608299.1">
    <property type="nucleotide sequence ID" value="NZ_UWOC01000111.1"/>
</dbReference>
<evidence type="ECO:0000256" key="3">
    <source>
        <dbReference type="ARBA" id="ARBA00022559"/>
    </source>
</evidence>
<evidence type="ECO:0000256" key="11">
    <source>
        <dbReference type="ARBA" id="ARBA00049091"/>
    </source>
</evidence>
<dbReference type="SUPFAM" id="SSF52833">
    <property type="entry name" value="Thioredoxin-like"/>
    <property type="match status" value="1"/>
</dbReference>
<dbReference type="GO" id="GO:0008379">
    <property type="term" value="F:thioredoxin peroxidase activity"/>
    <property type="evidence" value="ECO:0007669"/>
    <property type="project" value="TreeGrafter"/>
</dbReference>
<organism evidence="13 14">
    <name type="scientific">Rhodoplanes serenus</name>
    <dbReference type="NCBI Taxonomy" id="200615"/>
    <lineage>
        <taxon>Bacteria</taxon>
        <taxon>Pseudomonadati</taxon>
        <taxon>Pseudomonadota</taxon>
        <taxon>Alphaproteobacteria</taxon>
        <taxon>Hyphomicrobiales</taxon>
        <taxon>Nitrobacteraceae</taxon>
        <taxon>Rhodoplanes</taxon>
    </lineage>
</organism>
<evidence type="ECO:0000256" key="4">
    <source>
        <dbReference type="ARBA" id="ARBA00022862"/>
    </source>
</evidence>
<keyword evidence="14" id="KW-1185">Reference proteome</keyword>
<evidence type="ECO:0000256" key="10">
    <source>
        <dbReference type="ARBA" id="ARBA00042639"/>
    </source>
</evidence>
<dbReference type="CDD" id="cd03018">
    <property type="entry name" value="PRX_AhpE_like"/>
    <property type="match status" value="1"/>
</dbReference>
<protein>
    <recommendedName>
        <fullName evidence="2">thioredoxin-dependent peroxiredoxin</fullName>
        <ecNumber evidence="2">1.11.1.24</ecNumber>
    </recommendedName>
    <alternativeName>
        <fullName evidence="8">Thioredoxin peroxidase</fullName>
    </alternativeName>
    <alternativeName>
        <fullName evidence="10">Thioredoxin-dependent peroxiredoxin Bcp</fullName>
    </alternativeName>
</protein>
<name>A0A3S4DC81_9BRAD</name>
<evidence type="ECO:0000256" key="9">
    <source>
        <dbReference type="ARBA" id="ARBA00038489"/>
    </source>
</evidence>
<evidence type="ECO:0000256" key="8">
    <source>
        <dbReference type="ARBA" id="ARBA00032824"/>
    </source>
</evidence>
<dbReference type="OrthoDB" id="9809746at2"/>
<keyword evidence="4" id="KW-0049">Antioxidant</keyword>
<accession>A0A3S4DC81</accession>
<comment type="catalytic activity">
    <reaction evidence="11">
        <text>a hydroperoxide + [thioredoxin]-dithiol = an alcohol + [thioredoxin]-disulfide + H2O</text>
        <dbReference type="Rhea" id="RHEA:62620"/>
        <dbReference type="Rhea" id="RHEA-COMP:10698"/>
        <dbReference type="Rhea" id="RHEA-COMP:10700"/>
        <dbReference type="ChEBI" id="CHEBI:15377"/>
        <dbReference type="ChEBI" id="CHEBI:29950"/>
        <dbReference type="ChEBI" id="CHEBI:30879"/>
        <dbReference type="ChEBI" id="CHEBI:35924"/>
        <dbReference type="ChEBI" id="CHEBI:50058"/>
        <dbReference type="EC" id="1.11.1.24"/>
    </reaction>
</comment>
<dbReference type="PROSITE" id="PS51352">
    <property type="entry name" value="THIOREDOXIN_2"/>
    <property type="match status" value="1"/>
</dbReference>
<evidence type="ECO:0000256" key="6">
    <source>
        <dbReference type="ARBA" id="ARBA00023157"/>
    </source>
</evidence>
<comment type="similarity">
    <text evidence="9">Belongs to the peroxiredoxin family. BCP/PrxQ subfamily.</text>
</comment>